<dbReference type="InterPro" id="IPR005135">
    <property type="entry name" value="Endo/exonuclease/phosphatase"/>
</dbReference>
<proteinExistence type="predicted"/>
<organism evidence="4 5">
    <name type="scientific">Spirosoma terrae</name>
    <dbReference type="NCBI Taxonomy" id="1968276"/>
    <lineage>
        <taxon>Bacteria</taxon>
        <taxon>Pseudomonadati</taxon>
        <taxon>Bacteroidota</taxon>
        <taxon>Cytophagia</taxon>
        <taxon>Cytophagales</taxon>
        <taxon>Cytophagaceae</taxon>
        <taxon>Spirosoma</taxon>
    </lineage>
</organism>
<feature type="chain" id="PRO_5027059785" description="Endonuclease/exonuclease/phosphatase domain-containing protein" evidence="2">
    <location>
        <begin position="25"/>
        <end position="1430"/>
    </location>
</feature>
<dbReference type="EMBL" id="JAAFZH010000002">
    <property type="protein sequence ID" value="NDU94752.1"/>
    <property type="molecule type" value="Genomic_DNA"/>
</dbReference>
<evidence type="ECO:0000313" key="4">
    <source>
        <dbReference type="EMBL" id="NDU94752.1"/>
    </source>
</evidence>
<name>A0A6L9L5X7_9BACT</name>
<evidence type="ECO:0000313" key="5">
    <source>
        <dbReference type="Proteomes" id="UP000474175"/>
    </source>
</evidence>
<dbReference type="Pfam" id="PF03372">
    <property type="entry name" value="Exo_endo_phos"/>
    <property type="match status" value="1"/>
</dbReference>
<reference evidence="4 5" key="1">
    <citation type="submission" date="2020-02" db="EMBL/GenBank/DDBJ databases">
        <title>Draft genome sequence of two Spirosoma agri KCTC 52727 and Spirosoma terrae KCTC 52035.</title>
        <authorList>
            <person name="Rojas J."/>
            <person name="Ambika Manirajan B."/>
            <person name="Suarez C."/>
            <person name="Ratering S."/>
            <person name="Schnell S."/>
        </authorList>
    </citation>
    <scope>NUCLEOTIDE SEQUENCE [LARGE SCALE GENOMIC DNA]</scope>
    <source>
        <strain evidence="4 5">KCTC 52035</strain>
    </source>
</reference>
<keyword evidence="5" id="KW-1185">Reference proteome</keyword>
<keyword evidence="1" id="KW-0175">Coiled coil</keyword>
<evidence type="ECO:0000256" key="1">
    <source>
        <dbReference type="SAM" id="Coils"/>
    </source>
</evidence>
<feature type="domain" description="Endonuclease/exonuclease/phosphatase" evidence="3">
    <location>
        <begin position="581"/>
        <end position="844"/>
    </location>
</feature>
<sequence length="1430" mass="147112">MDNLYGRLYLLFFLCVFFSVSATAQQSITTPGTSITQNFNTLPASGSAVFAQNTLIVGVHAERNGTGVSIVANDGSSNAGNIYSYGTGTNADRALGAISDGEVSSNVAYGIRLKNNTGATITSLQVRYVGEQWRNSGAAAQSITFAYLVSATPILTLSMPTNEAVPPGYTSVSALDFTSPVSGTSVAVGPIDGNAIVNRSVRTSLLTGLSVPPGSEIMLRWYDADHPGDDHGLAIDDVSIMALTSSSPSSVTLAATPSSITNLSTTVGIASAPATYTLTGRNITAPVTLSASAGIEISNAPTGAVYTPTISITPTAGNINAVVRVRLTGAAAGSISAVITHTTSNTAGPISTAVAVNGVVQNASIGIGTILQARSLPNRTSTATLPGGKVAGRVTVSSQFGGKLFYIQDATGGISVFNSTTAVGNQVQLGDSIQVAGPVNTYQGAREIDFTSYTIVSGAPQIPTPRLVRISQLPDYEGQLVNVQSTTIGGSGAAFATTTYPLLSASGTGLLFINGSSELNGASKPAGAVSVTAIVDHITSGTINVSQLVPRLLTDIAGASSVDQTCGGSVLSTDQTFDISTWNLDYFGASAGSVTCTTAPLNRPYNNQGPIDEEKQTRNVKTVLQKLNADIVVTEEVSDEARYASVVRSLPGSYSYVCSDKFSNYFQSDCDQIINSDGTIAGPGKYAQKVCVLYNRATVTPILAESKPLLADKYVYPGSNAWSSGRLPYLFVANITINGITRKIHVVGVHAKSGNTTSDYERRASDINDLKAELDRNYANANLIILGDFADQVNSSLTSGRPSSYSAFTADTGNYQIVTKPLETSSCVTFTTGASFVDHIIMSRALDSAYVPNSAAVFLPETGIEGPYTSTTSGHNPVLARFDLSTLPGPSAPLAVTLTMSPVVGGRTTLSAMATGGTPPYSYTFSGPGTITLTGNTATVTSLTSTGIQSFTVRVADAANQLVLATTNTSSVTGSNGTGVTGTNNLFAGTEAGFSITTGYANVGLGVRALYANKAGLNNVAVGDSAGYQNLVSSNTFVGAKAGFSNTTGIQATFIGDSAGFYSNGRANTFIGYRTGVNTTAGNLNTFLGVQAGFNNTTGSNNLITGTNAGFNNTTGSANIFIGDNAGAGNTTGGSNIYLGVNAANAAGVNGASNVSIGVESGRGNVGGSTNTFLGFRADAGAANLINATAIGANAKVTANNSLILGNSANVGIGTTAPTARLEVTSGVGGSSGIKITNLTSASPASIAARKFLTVDAAGNIVLASLAAGARVGVSEDTADALWQRNGATLQNTGGEAVVIGNTISKLPAGYKLFVEEGILTERVKVAIKNSADWADYVFAANYTLKPLAEIEAYVRKYKHLPGIPSAEDVTKEGLDLGKINAKLLEKIEELTLYSIQLEKVNKSQELELQEVKQRLLKVEQMIQDLLKNK</sequence>
<accession>A0A6L9L5X7</accession>
<comment type="caution">
    <text evidence="4">The sequence shown here is derived from an EMBL/GenBank/DDBJ whole genome shotgun (WGS) entry which is preliminary data.</text>
</comment>
<dbReference type="GO" id="GO:0003824">
    <property type="term" value="F:catalytic activity"/>
    <property type="evidence" value="ECO:0007669"/>
    <property type="project" value="InterPro"/>
</dbReference>
<dbReference type="Proteomes" id="UP000474175">
    <property type="component" value="Unassembled WGS sequence"/>
</dbReference>
<protein>
    <recommendedName>
        <fullName evidence="3">Endonuclease/exonuclease/phosphatase domain-containing protein</fullName>
    </recommendedName>
</protein>
<gene>
    <name evidence="4" type="ORF">GK108_07695</name>
</gene>
<dbReference type="InterPro" id="IPR036691">
    <property type="entry name" value="Endo/exonu/phosph_ase_sf"/>
</dbReference>
<evidence type="ECO:0000259" key="3">
    <source>
        <dbReference type="Pfam" id="PF03372"/>
    </source>
</evidence>
<keyword evidence="2" id="KW-0732">Signal</keyword>
<dbReference type="Gene3D" id="3.60.10.10">
    <property type="entry name" value="Endonuclease/exonuclease/phosphatase"/>
    <property type="match status" value="1"/>
</dbReference>
<feature type="signal peptide" evidence="2">
    <location>
        <begin position="1"/>
        <end position="24"/>
    </location>
</feature>
<feature type="coiled-coil region" evidence="1">
    <location>
        <begin position="1395"/>
        <end position="1429"/>
    </location>
</feature>
<dbReference type="SUPFAM" id="SSF56219">
    <property type="entry name" value="DNase I-like"/>
    <property type="match status" value="1"/>
</dbReference>
<evidence type="ECO:0000256" key="2">
    <source>
        <dbReference type="SAM" id="SignalP"/>
    </source>
</evidence>
<dbReference type="RefSeq" id="WP_163945248.1">
    <property type="nucleotide sequence ID" value="NZ_JAAFZH010000002.1"/>
</dbReference>